<feature type="compositionally biased region" description="Low complexity" evidence="1">
    <location>
        <begin position="640"/>
        <end position="651"/>
    </location>
</feature>
<evidence type="ECO:0000256" key="1">
    <source>
        <dbReference type="SAM" id="MobiDB-lite"/>
    </source>
</evidence>
<protein>
    <submittedName>
        <fullName evidence="2">Uncharacterized protein</fullName>
    </submittedName>
</protein>
<feature type="compositionally biased region" description="Low complexity" evidence="1">
    <location>
        <begin position="425"/>
        <end position="438"/>
    </location>
</feature>
<evidence type="ECO:0000313" key="2">
    <source>
        <dbReference type="EMBL" id="MBF9072572.1"/>
    </source>
</evidence>
<accession>A0A931FF76</accession>
<comment type="caution">
    <text evidence="2">The sequence shown here is derived from an EMBL/GenBank/DDBJ whole genome shotgun (WGS) entry which is preliminary data.</text>
</comment>
<dbReference type="RefSeq" id="WP_196197743.1">
    <property type="nucleotide sequence ID" value="NZ_JADPRT010000017.1"/>
</dbReference>
<reference evidence="2" key="1">
    <citation type="submission" date="2020-11" db="EMBL/GenBank/DDBJ databases">
        <title>Isolation and identification of active actinomycetes.</title>
        <authorList>
            <person name="Yu B."/>
        </authorList>
    </citation>
    <scope>NUCLEOTIDE SEQUENCE</scope>
    <source>
        <strain evidence="2">NEAU-YB345</strain>
    </source>
</reference>
<keyword evidence="3" id="KW-1185">Reference proteome</keyword>
<name>A0A931FF76_9ACTN</name>
<dbReference type="EMBL" id="JADPRT010000017">
    <property type="protein sequence ID" value="MBF9072572.1"/>
    <property type="molecule type" value="Genomic_DNA"/>
</dbReference>
<gene>
    <name evidence="2" type="ORF">I2501_31600</name>
</gene>
<feature type="region of interest" description="Disordered" evidence="1">
    <location>
        <begin position="608"/>
        <end position="654"/>
    </location>
</feature>
<dbReference type="Proteomes" id="UP000657385">
    <property type="component" value="Unassembled WGS sequence"/>
</dbReference>
<feature type="compositionally biased region" description="Low complexity" evidence="1">
    <location>
        <begin position="445"/>
        <end position="461"/>
    </location>
</feature>
<proteinExistence type="predicted"/>
<dbReference type="AlphaFoldDB" id="A0A931FF76"/>
<sequence>MAAMSWENALATFADTKEFPSITQRATVAADGTDSSGNGGYPWFTPSERYVWTNNQDLSSLFDFYWSVSFDTGGGFYNSTTLSGKVNDSSGSGIVYTTWIGFKANQAAFTTGSPYDGFITQPATTWQELLYGPSQNNTTSVWSFDAASQLIRDLDVAMSGWQQSLNSWRDTVGDPTSDWQGSAANEFRVVLDMLINDFNSLQTQLDQHNLAPALDSVRQLLGQTNSQLYTAYWNWRADTYSNPLNCLAWAISVDGGMAGASATGVFGSQDHYQPSLITVNTPYGVVVDHPDSGSYYTPGLFASNPQPDSGHADFWNNLKQGAWNKWLDSITRLLDPTANNAMGTYANALNQLTDAIPSAFTLPPNNLPGITDTGNLNANLNANANANANANLNANANGNANAGGNGNTTVTSGPATNGGNGNASPNMPGTNGNPNTGVTPPPFLTTSTSTSTSSSSSTGNSSGNGGMAPLLGADGQPLSDRNGIPIMVPAGSTIGKNGELIGPNGEPVLVGGQPYFAPPGSKVGSSPNPFGGIGFNTPMKVPPGSHINADGTVTAPDGKLVTDSNGNKVILSHGSTLAADGTVLDSGGNPVSQQTQLLADEQHALPLAPPPFASSGFGAGGPPTTSSGPATGAGAGAGAVTGTAASTESTGLSQSVTTVGGGNYQSGVNEQNLAEKGLGLNTDQTAQAALAAASGDASAAGEMPMTQSMGGMGMGGMGGLGGGIGNPSGQDRQRTTWLTEDEEAWGTETEGVRGVIGR</sequence>
<organism evidence="2 3">
    <name type="scientific">Streptacidiphilus fuscans</name>
    <dbReference type="NCBI Taxonomy" id="2789292"/>
    <lineage>
        <taxon>Bacteria</taxon>
        <taxon>Bacillati</taxon>
        <taxon>Actinomycetota</taxon>
        <taxon>Actinomycetes</taxon>
        <taxon>Kitasatosporales</taxon>
        <taxon>Streptomycetaceae</taxon>
        <taxon>Streptacidiphilus</taxon>
    </lineage>
</organism>
<evidence type="ECO:0000313" key="3">
    <source>
        <dbReference type="Proteomes" id="UP000657385"/>
    </source>
</evidence>
<feature type="region of interest" description="Disordered" evidence="1">
    <location>
        <begin position="401"/>
        <end position="478"/>
    </location>
</feature>